<dbReference type="EMBL" id="JARSBN010000003">
    <property type="protein sequence ID" value="MDG4715331.1"/>
    <property type="molecule type" value="Genomic_DNA"/>
</dbReference>
<comment type="caution">
    <text evidence="1">The sequence shown here is derived from an EMBL/GenBank/DDBJ whole genome shotgun (WGS) entry which is preliminary data.</text>
</comment>
<accession>A0ABT6FZX7</accession>
<keyword evidence="2" id="KW-1185">Reference proteome</keyword>
<evidence type="ECO:0000313" key="1">
    <source>
        <dbReference type="EMBL" id="MDG4715331.1"/>
    </source>
</evidence>
<reference evidence="1 2" key="1">
    <citation type="submission" date="2023-03" db="EMBL/GenBank/DDBJ databases">
        <title>Strain YYF002 represents a novel species in the genus Winogradskyella isolated from seawater.</title>
        <authorList>
            <person name="Fu Z.-Y."/>
        </authorList>
    </citation>
    <scope>NUCLEOTIDE SEQUENCE [LARGE SCALE GENOMIC DNA]</scope>
    <source>
        <strain evidence="1 2">YYF002</strain>
    </source>
</reference>
<protein>
    <submittedName>
        <fullName evidence="1">Uncharacterized protein</fullName>
    </submittedName>
</protein>
<sequence length="58" mass="6778">MKTPEQILGKINELKKHNRELEDSIDYDKMNMNQICGTKDAIAGYENCIMYLEWVLKG</sequence>
<proteinExistence type="predicted"/>
<organism evidence="1 2">
    <name type="scientific">Winogradskyella marincola</name>
    <dbReference type="NCBI Taxonomy" id="3037795"/>
    <lineage>
        <taxon>Bacteria</taxon>
        <taxon>Pseudomonadati</taxon>
        <taxon>Bacteroidota</taxon>
        <taxon>Flavobacteriia</taxon>
        <taxon>Flavobacteriales</taxon>
        <taxon>Flavobacteriaceae</taxon>
        <taxon>Winogradskyella</taxon>
    </lineage>
</organism>
<evidence type="ECO:0000313" key="2">
    <source>
        <dbReference type="Proteomes" id="UP001529085"/>
    </source>
</evidence>
<dbReference type="Proteomes" id="UP001529085">
    <property type="component" value="Unassembled WGS sequence"/>
</dbReference>
<gene>
    <name evidence="1" type="ORF">P7122_05575</name>
</gene>
<dbReference type="RefSeq" id="WP_278004793.1">
    <property type="nucleotide sequence ID" value="NZ_JARSBN010000003.1"/>
</dbReference>
<name>A0ABT6FZX7_9FLAO</name>